<feature type="transmembrane region" description="Helical" evidence="8">
    <location>
        <begin position="309"/>
        <end position="327"/>
    </location>
</feature>
<evidence type="ECO:0000256" key="7">
    <source>
        <dbReference type="ARBA" id="ARBA00023136"/>
    </source>
</evidence>
<feature type="transmembrane region" description="Helical" evidence="8">
    <location>
        <begin position="278"/>
        <end position="297"/>
    </location>
</feature>
<evidence type="ECO:0000256" key="5">
    <source>
        <dbReference type="ARBA" id="ARBA00022692"/>
    </source>
</evidence>
<evidence type="ECO:0000256" key="1">
    <source>
        <dbReference type="ARBA" id="ARBA00004651"/>
    </source>
</evidence>
<keyword evidence="5 8" id="KW-0812">Transmembrane</keyword>
<evidence type="ECO:0000256" key="6">
    <source>
        <dbReference type="ARBA" id="ARBA00022989"/>
    </source>
</evidence>
<dbReference type="Proteomes" id="UP000778864">
    <property type="component" value="Unassembled WGS sequence"/>
</dbReference>
<dbReference type="PANTHER" id="PTHR30472:SF68">
    <property type="entry name" value="FERRICHROME TRANSPORT SYSTEM PERMEASE PROTEIN FHUB"/>
    <property type="match status" value="1"/>
</dbReference>
<dbReference type="EMBL" id="JAGZMU010000003">
    <property type="protein sequence ID" value="MBS4893414.1"/>
    <property type="molecule type" value="Genomic_DNA"/>
</dbReference>
<reference evidence="9" key="1">
    <citation type="submission" date="2021-02" db="EMBL/GenBank/DDBJ databases">
        <title>Infant gut strain persistence is associated with maternal origin, phylogeny, and functional potential including surface adhesion and iron acquisition.</title>
        <authorList>
            <person name="Lou Y.C."/>
        </authorList>
    </citation>
    <scope>NUCLEOTIDE SEQUENCE</scope>
    <source>
        <strain evidence="9">L3_108_031G1_dasL3_108_031G1_concoct_20</strain>
    </source>
</reference>
<dbReference type="Pfam" id="PF01032">
    <property type="entry name" value="FecCD"/>
    <property type="match status" value="1"/>
</dbReference>
<feature type="transmembrane region" description="Helical" evidence="8">
    <location>
        <begin position="199"/>
        <end position="218"/>
    </location>
</feature>
<dbReference type="FunFam" id="1.10.3470.10:FF:000001">
    <property type="entry name" value="Vitamin B12 ABC transporter permease BtuC"/>
    <property type="match status" value="1"/>
</dbReference>
<feature type="transmembrane region" description="Helical" evidence="8">
    <location>
        <begin position="67"/>
        <end position="88"/>
    </location>
</feature>
<feature type="transmembrane region" description="Helical" evidence="8">
    <location>
        <begin position="12"/>
        <end position="31"/>
    </location>
</feature>
<protein>
    <submittedName>
        <fullName evidence="9">Iron ABC transporter permease</fullName>
    </submittedName>
</protein>
<dbReference type="GO" id="GO:0022857">
    <property type="term" value="F:transmembrane transporter activity"/>
    <property type="evidence" value="ECO:0007669"/>
    <property type="project" value="InterPro"/>
</dbReference>
<proteinExistence type="inferred from homology"/>
<evidence type="ECO:0000313" key="10">
    <source>
        <dbReference type="Proteomes" id="UP000778864"/>
    </source>
</evidence>
<comment type="caution">
    <text evidence="9">The sequence shown here is derived from an EMBL/GenBank/DDBJ whole genome shotgun (WGS) entry which is preliminary data.</text>
</comment>
<organism evidence="9 10">
    <name type="scientific">Veillonella parvula</name>
    <name type="common">Staphylococcus parvulus</name>
    <dbReference type="NCBI Taxonomy" id="29466"/>
    <lineage>
        <taxon>Bacteria</taxon>
        <taxon>Bacillati</taxon>
        <taxon>Bacillota</taxon>
        <taxon>Negativicutes</taxon>
        <taxon>Veillonellales</taxon>
        <taxon>Veillonellaceae</taxon>
        <taxon>Veillonella</taxon>
    </lineage>
</organism>
<feature type="transmembrane region" description="Helical" evidence="8">
    <location>
        <begin position="95"/>
        <end position="114"/>
    </location>
</feature>
<comment type="similarity">
    <text evidence="2">Belongs to the binding-protein-dependent transport system permease family. FecCD subfamily.</text>
</comment>
<evidence type="ECO:0000256" key="8">
    <source>
        <dbReference type="SAM" id="Phobius"/>
    </source>
</evidence>
<dbReference type="GO" id="GO:0033214">
    <property type="term" value="P:siderophore-iron import into cell"/>
    <property type="evidence" value="ECO:0007669"/>
    <property type="project" value="TreeGrafter"/>
</dbReference>
<keyword evidence="7 8" id="KW-0472">Membrane</keyword>
<dbReference type="PANTHER" id="PTHR30472">
    <property type="entry name" value="FERRIC ENTEROBACTIN TRANSPORT SYSTEM PERMEASE PROTEIN"/>
    <property type="match status" value="1"/>
</dbReference>
<evidence type="ECO:0000256" key="4">
    <source>
        <dbReference type="ARBA" id="ARBA00022475"/>
    </source>
</evidence>
<dbReference type="SUPFAM" id="SSF81345">
    <property type="entry name" value="ABC transporter involved in vitamin B12 uptake, BtuC"/>
    <property type="match status" value="1"/>
</dbReference>
<feature type="transmembrane region" description="Helical" evidence="8">
    <location>
        <begin position="120"/>
        <end position="139"/>
    </location>
</feature>
<gene>
    <name evidence="9" type="ORF">KHZ90_06505</name>
</gene>
<dbReference type="CDD" id="cd06550">
    <property type="entry name" value="TM_ABC_iron-siderophores_like"/>
    <property type="match status" value="1"/>
</dbReference>
<evidence type="ECO:0000256" key="2">
    <source>
        <dbReference type="ARBA" id="ARBA00007935"/>
    </source>
</evidence>
<feature type="transmembrane region" description="Helical" evidence="8">
    <location>
        <begin position="151"/>
        <end position="173"/>
    </location>
</feature>
<name>A0A942WMG7_VEIPA</name>
<keyword evidence="3" id="KW-0813">Transport</keyword>
<dbReference type="InterPro" id="IPR037294">
    <property type="entry name" value="ABC_BtuC-like"/>
</dbReference>
<evidence type="ECO:0000313" key="9">
    <source>
        <dbReference type="EMBL" id="MBS4893414.1"/>
    </source>
</evidence>
<dbReference type="AlphaFoldDB" id="A0A942WMG7"/>
<keyword evidence="4" id="KW-1003">Cell membrane</keyword>
<evidence type="ECO:0000256" key="3">
    <source>
        <dbReference type="ARBA" id="ARBA00022448"/>
    </source>
</evidence>
<accession>A0A942WMG7</accession>
<keyword evidence="6 8" id="KW-1133">Transmembrane helix</keyword>
<dbReference type="InterPro" id="IPR000522">
    <property type="entry name" value="ABC_transptr_permease_BtuC"/>
</dbReference>
<dbReference type="RefSeq" id="WP_038150485.1">
    <property type="nucleotide sequence ID" value="NZ_CAUCMM010000028.1"/>
</dbReference>
<comment type="subcellular location">
    <subcellularLocation>
        <location evidence="1">Cell membrane</location>
        <topology evidence="1">Multi-pass membrane protein</topology>
    </subcellularLocation>
</comment>
<sequence length="333" mass="35409">MDNLINVQERRGLRVFVAALILLIAGVLLSMKLGAVPLTWSDLYQIITGGDTSKIGQIIMTIRLPRVVVGFLAGMNLALAGVILQGILRNPLADPGIIGITSGGALAAMIIMILMPTYVMLVPIGAFAGALVASFLVYGISWQGGLNPLRLILAGVAVAAFFGGFNTILSVFYPDRVQGTVSWMAGGFVGRSWDDVMMIWPYTAIGIIGSMISIRWLTLLSLGDDTARTLGVHVERCRLSLLVLASLLAASAVSVSGMLGFVGLIVPHVARLIVGVDYRYLIPTSMVFGGILIVYADTLARMMIAPGEIPVGVLMSFLGAPFFLYLLKGVGRR</sequence>
<feature type="transmembrane region" description="Helical" evidence="8">
    <location>
        <begin position="239"/>
        <end position="266"/>
    </location>
</feature>
<dbReference type="GO" id="GO:0005886">
    <property type="term" value="C:plasma membrane"/>
    <property type="evidence" value="ECO:0007669"/>
    <property type="project" value="UniProtKB-SubCell"/>
</dbReference>
<dbReference type="Gene3D" id="1.10.3470.10">
    <property type="entry name" value="ABC transporter involved in vitamin B12 uptake, BtuC"/>
    <property type="match status" value="1"/>
</dbReference>